<evidence type="ECO:0000313" key="3">
    <source>
        <dbReference type="Proteomes" id="UP000823775"/>
    </source>
</evidence>
<keyword evidence="1" id="KW-0812">Transmembrane</keyword>
<evidence type="ECO:0008006" key="4">
    <source>
        <dbReference type="Google" id="ProtNLM"/>
    </source>
</evidence>
<evidence type="ECO:0000313" key="2">
    <source>
        <dbReference type="EMBL" id="MCE5167114.1"/>
    </source>
</evidence>
<organism evidence="2 3">
    <name type="scientific">Datura stramonium</name>
    <name type="common">Jimsonweed</name>
    <name type="synonym">Common thornapple</name>
    <dbReference type="NCBI Taxonomy" id="4076"/>
    <lineage>
        <taxon>Eukaryota</taxon>
        <taxon>Viridiplantae</taxon>
        <taxon>Streptophyta</taxon>
        <taxon>Embryophyta</taxon>
        <taxon>Tracheophyta</taxon>
        <taxon>Spermatophyta</taxon>
        <taxon>Magnoliopsida</taxon>
        <taxon>eudicotyledons</taxon>
        <taxon>Gunneridae</taxon>
        <taxon>Pentapetalae</taxon>
        <taxon>asterids</taxon>
        <taxon>lamiids</taxon>
        <taxon>Solanales</taxon>
        <taxon>Solanaceae</taxon>
        <taxon>Solanoideae</taxon>
        <taxon>Datureae</taxon>
        <taxon>Datura</taxon>
    </lineage>
</organism>
<keyword evidence="3" id="KW-1185">Reference proteome</keyword>
<dbReference type="Proteomes" id="UP000823775">
    <property type="component" value="Unassembled WGS sequence"/>
</dbReference>
<keyword evidence="1" id="KW-0472">Membrane</keyword>
<gene>
    <name evidence="2" type="ORF">HAX54_038016</name>
</gene>
<feature type="non-terminal residue" evidence="2">
    <location>
        <position position="62"/>
    </location>
</feature>
<comment type="caution">
    <text evidence="2">The sequence shown here is derived from an EMBL/GenBank/DDBJ whole genome shotgun (WGS) entry which is preliminary data.</text>
</comment>
<accession>A0ABS8Y7H4</accession>
<keyword evidence="1" id="KW-1133">Transmembrane helix</keyword>
<proteinExistence type="predicted"/>
<feature type="transmembrane region" description="Helical" evidence="1">
    <location>
        <begin position="20"/>
        <end position="37"/>
    </location>
</feature>
<dbReference type="EMBL" id="JACEIK010051615">
    <property type="protein sequence ID" value="MCE5167114.1"/>
    <property type="molecule type" value="Genomic_DNA"/>
</dbReference>
<name>A0ABS8Y7H4_DATST</name>
<evidence type="ECO:0000256" key="1">
    <source>
        <dbReference type="SAM" id="Phobius"/>
    </source>
</evidence>
<reference evidence="2 3" key="1">
    <citation type="journal article" date="2021" name="BMC Genomics">
        <title>Datura genome reveals duplications of psychoactive alkaloid biosynthetic genes and high mutation rate following tissue culture.</title>
        <authorList>
            <person name="Rajewski A."/>
            <person name="Carter-House D."/>
            <person name="Stajich J."/>
            <person name="Litt A."/>
        </authorList>
    </citation>
    <scope>NUCLEOTIDE SEQUENCE [LARGE SCALE GENOMIC DNA]</scope>
    <source>
        <strain evidence="2">AR-01</strain>
    </source>
</reference>
<sequence length="62" mass="7402">MRRGKERDWVNLVSPLRFGGGLAAGCWVVLWLFVRWWRLMEVRGRWRLGEENRKRGGVVLHP</sequence>
<protein>
    <recommendedName>
        <fullName evidence="4">Transmembrane protein</fullName>
    </recommendedName>
</protein>